<dbReference type="Proteomes" id="UP001223520">
    <property type="component" value="Chromosome"/>
</dbReference>
<sequence length="80" mass="9152">MTHLPLRNKNFSEHFEVTTQADSPSDSSVNHALIVMAQEVAELLKQAYPIQADETDYIELTNKKCSSQSLMVQQFKRLKK</sequence>
<reference evidence="1 2" key="1">
    <citation type="journal article" date="2023" name="Limnol Oceanogr Lett">
        <title>Environmental adaptations by the intertidal Antarctic cyanobacterium Halotia branconii CENA392 as revealed using long-read genome sequencing.</title>
        <authorList>
            <person name="Dextro R.B."/>
            <person name="Delbaje E."/>
            <person name="Freitas P.N.N."/>
            <person name="Geraldes V."/>
            <person name="Pinto E."/>
            <person name="Long P.F."/>
            <person name="Fiore M.F."/>
        </authorList>
    </citation>
    <scope>NUCLEOTIDE SEQUENCE [LARGE SCALE GENOMIC DNA]</scope>
    <source>
        <strain evidence="1 2">CENA392</strain>
    </source>
</reference>
<protein>
    <submittedName>
        <fullName evidence="1">Uncharacterized protein</fullName>
    </submittedName>
</protein>
<dbReference type="RefSeq" id="WP_281483107.1">
    <property type="nucleotide sequence ID" value="NZ_CP124543.1"/>
</dbReference>
<dbReference type="AlphaFoldDB" id="A0AAJ6NSK1"/>
<gene>
    <name evidence="1" type="ORF">QI031_29580</name>
</gene>
<evidence type="ECO:0000313" key="2">
    <source>
        <dbReference type="Proteomes" id="UP001223520"/>
    </source>
</evidence>
<proteinExistence type="predicted"/>
<organism evidence="1 2">
    <name type="scientific">Halotia branconii CENA392</name>
    <dbReference type="NCBI Taxonomy" id="1539056"/>
    <lineage>
        <taxon>Bacteria</taxon>
        <taxon>Bacillati</taxon>
        <taxon>Cyanobacteriota</taxon>
        <taxon>Cyanophyceae</taxon>
        <taxon>Nostocales</taxon>
        <taxon>Nodulariaceae</taxon>
        <taxon>Halotia</taxon>
    </lineage>
</organism>
<keyword evidence="2" id="KW-1185">Reference proteome</keyword>
<evidence type="ECO:0000313" key="1">
    <source>
        <dbReference type="EMBL" id="WGV25820.1"/>
    </source>
</evidence>
<accession>A0AAJ6NSK1</accession>
<dbReference type="KEGG" id="hbq:QI031_29580"/>
<dbReference type="EMBL" id="CP124543">
    <property type="protein sequence ID" value="WGV25820.1"/>
    <property type="molecule type" value="Genomic_DNA"/>
</dbReference>
<name>A0AAJ6NSK1_9CYAN</name>